<keyword evidence="9" id="KW-1185">Reference proteome</keyword>
<evidence type="ECO:0000256" key="5">
    <source>
        <dbReference type="PROSITE-ProRule" id="PRU00169"/>
    </source>
</evidence>
<feature type="domain" description="Response regulatory" evidence="7">
    <location>
        <begin position="7"/>
        <end position="123"/>
    </location>
</feature>
<proteinExistence type="predicted"/>
<keyword evidence="4" id="KW-0804">Transcription</keyword>
<dbReference type="SMART" id="SM00421">
    <property type="entry name" value="HTH_LUXR"/>
    <property type="match status" value="1"/>
</dbReference>
<dbReference type="SUPFAM" id="SSF46894">
    <property type="entry name" value="C-terminal effector domain of the bipartite response regulators"/>
    <property type="match status" value="1"/>
</dbReference>
<feature type="domain" description="HTH luxR-type" evidence="6">
    <location>
        <begin position="146"/>
        <end position="211"/>
    </location>
</feature>
<dbReference type="PANTHER" id="PTHR43214">
    <property type="entry name" value="TWO-COMPONENT RESPONSE REGULATOR"/>
    <property type="match status" value="1"/>
</dbReference>
<protein>
    <submittedName>
        <fullName evidence="8">Response regulator transcription factor</fullName>
    </submittedName>
</protein>
<dbReference type="Pfam" id="PF00196">
    <property type="entry name" value="GerE"/>
    <property type="match status" value="1"/>
</dbReference>
<dbReference type="CDD" id="cd06170">
    <property type="entry name" value="LuxR_C_like"/>
    <property type="match status" value="1"/>
</dbReference>
<dbReference type="InterPro" id="IPR000792">
    <property type="entry name" value="Tscrpt_reg_LuxR_C"/>
</dbReference>
<keyword evidence="1 5" id="KW-0597">Phosphoprotein</keyword>
<reference evidence="8 9" key="1">
    <citation type="submission" date="2020-07" db="EMBL/GenBank/DDBJ databases">
        <authorList>
            <person name="Feng X."/>
        </authorList>
    </citation>
    <scope>NUCLEOTIDE SEQUENCE [LARGE SCALE GENOMIC DNA]</scope>
    <source>
        <strain evidence="8 9">JCM23202</strain>
    </source>
</reference>
<dbReference type="PROSITE" id="PS00622">
    <property type="entry name" value="HTH_LUXR_1"/>
    <property type="match status" value="1"/>
</dbReference>
<evidence type="ECO:0000259" key="6">
    <source>
        <dbReference type="PROSITE" id="PS50043"/>
    </source>
</evidence>
<dbReference type="SUPFAM" id="SSF52172">
    <property type="entry name" value="CheY-like"/>
    <property type="match status" value="1"/>
</dbReference>
<dbReference type="RefSeq" id="WP_185658505.1">
    <property type="nucleotide sequence ID" value="NZ_CAWPOO010000001.1"/>
</dbReference>
<dbReference type="PROSITE" id="PS50043">
    <property type="entry name" value="HTH_LUXR_2"/>
    <property type="match status" value="1"/>
</dbReference>
<evidence type="ECO:0000256" key="3">
    <source>
        <dbReference type="ARBA" id="ARBA00023125"/>
    </source>
</evidence>
<dbReference type="InterPro" id="IPR011006">
    <property type="entry name" value="CheY-like_superfamily"/>
</dbReference>
<sequence>MIDKTLSVVVAEDETLFRDFLVRVIRQRFGFEVIGEVSTGEEAYQLCREHRPDLAILDLRLPGITGQELAERLISEQPETKILIISSVEDPKRVGSLLQIGVSGFLNKKEEFSVFEQAIEAVANGNIFVKASAQAQGDSSTETLDQKELLETLSDREKQIVVFVASGMTNKEIAGKLGLSIKTVESHRSNISKKLKIFDIAGVTLFAVRTGLVSL</sequence>
<dbReference type="Gene3D" id="3.40.50.2300">
    <property type="match status" value="1"/>
</dbReference>
<evidence type="ECO:0000256" key="1">
    <source>
        <dbReference type="ARBA" id="ARBA00022553"/>
    </source>
</evidence>
<gene>
    <name evidence="8" type="ORF">H5P27_00940</name>
</gene>
<feature type="modified residue" description="4-aspartylphosphate" evidence="5">
    <location>
        <position position="58"/>
    </location>
</feature>
<dbReference type="EMBL" id="JACHVC010000001">
    <property type="protein sequence ID" value="MBC2604614.1"/>
    <property type="molecule type" value="Genomic_DNA"/>
</dbReference>
<dbReference type="InterPro" id="IPR058245">
    <property type="entry name" value="NreC/VraR/RcsB-like_REC"/>
</dbReference>
<evidence type="ECO:0000313" key="9">
    <source>
        <dbReference type="Proteomes" id="UP000526501"/>
    </source>
</evidence>
<evidence type="ECO:0000259" key="7">
    <source>
        <dbReference type="PROSITE" id="PS50110"/>
    </source>
</evidence>
<dbReference type="PANTHER" id="PTHR43214:SF41">
    <property type="entry name" value="NITRATE_NITRITE RESPONSE REGULATOR PROTEIN NARP"/>
    <property type="match status" value="1"/>
</dbReference>
<evidence type="ECO:0000313" key="8">
    <source>
        <dbReference type="EMBL" id="MBC2604614.1"/>
    </source>
</evidence>
<dbReference type="Pfam" id="PF00072">
    <property type="entry name" value="Response_reg"/>
    <property type="match status" value="1"/>
</dbReference>
<evidence type="ECO:0000256" key="2">
    <source>
        <dbReference type="ARBA" id="ARBA00023015"/>
    </source>
</evidence>
<dbReference type="CDD" id="cd17535">
    <property type="entry name" value="REC_NarL-like"/>
    <property type="match status" value="1"/>
</dbReference>
<name>A0A7X1B3A6_9BACT</name>
<dbReference type="InterPro" id="IPR001789">
    <property type="entry name" value="Sig_transdc_resp-reg_receiver"/>
</dbReference>
<dbReference type="InterPro" id="IPR016032">
    <property type="entry name" value="Sig_transdc_resp-reg_C-effctor"/>
</dbReference>
<accession>A0A7X1B3A6</accession>
<dbReference type="InterPro" id="IPR039420">
    <property type="entry name" value="WalR-like"/>
</dbReference>
<dbReference type="GO" id="GO:0003677">
    <property type="term" value="F:DNA binding"/>
    <property type="evidence" value="ECO:0007669"/>
    <property type="project" value="UniProtKB-KW"/>
</dbReference>
<keyword evidence="3" id="KW-0238">DNA-binding</keyword>
<comment type="caution">
    <text evidence="8">The sequence shown here is derived from an EMBL/GenBank/DDBJ whole genome shotgun (WGS) entry which is preliminary data.</text>
</comment>
<keyword evidence="2" id="KW-0805">Transcription regulation</keyword>
<dbReference type="Proteomes" id="UP000526501">
    <property type="component" value="Unassembled WGS sequence"/>
</dbReference>
<dbReference type="GO" id="GO:0006355">
    <property type="term" value="P:regulation of DNA-templated transcription"/>
    <property type="evidence" value="ECO:0007669"/>
    <property type="project" value="InterPro"/>
</dbReference>
<evidence type="ECO:0000256" key="4">
    <source>
        <dbReference type="ARBA" id="ARBA00023163"/>
    </source>
</evidence>
<organism evidence="8 9">
    <name type="scientific">Pelagicoccus albus</name>
    <dbReference type="NCBI Taxonomy" id="415222"/>
    <lineage>
        <taxon>Bacteria</taxon>
        <taxon>Pseudomonadati</taxon>
        <taxon>Verrucomicrobiota</taxon>
        <taxon>Opitutia</taxon>
        <taxon>Puniceicoccales</taxon>
        <taxon>Pelagicoccaceae</taxon>
        <taxon>Pelagicoccus</taxon>
    </lineage>
</organism>
<dbReference type="PRINTS" id="PR00038">
    <property type="entry name" value="HTHLUXR"/>
</dbReference>
<dbReference type="AlphaFoldDB" id="A0A7X1B3A6"/>
<dbReference type="GO" id="GO:0000160">
    <property type="term" value="P:phosphorelay signal transduction system"/>
    <property type="evidence" value="ECO:0007669"/>
    <property type="project" value="InterPro"/>
</dbReference>
<dbReference type="SMART" id="SM00448">
    <property type="entry name" value="REC"/>
    <property type="match status" value="1"/>
</dbReference>
<dbReference type="PROSITE" id="PS50110">
    <property type="entry name" value="RESPONSE_REGULATORY"/>
    <property type="match status" value="1"/>
</dbReference>